<sequence>MLIAQRFVAGEGADRPSQLEIDPLNLDNEARGDFACDRSNLPWIVFRAAHRANHIAAIPSRSRALLAALARTVDAQKPYAAIFARRELLTGRALQSMRTFYRSLDDLAEVGLIVRAPQRRHGDAGLFGRAYIHLTEKAAELLGFVEQKNPPALAETSQSTNATPTKSEADAQHYPLLIPPSATVADGGIYKDLFPKNQKRQPGTLPLDLQRLLSLGFHKFLVFKLMREAKQHGKLLTDVVEVTWEHLRAAKRPISYLRSLLRSPVDFGHQLRCQHAKIHERRTRLNEIKAIDHLAAHHAGQIFFDEAINRRFEISADGSEISIRDYREPCARVSTAGWKLDFASAVRAGRLLSALPSHDAAFAEKCKSVPSVASATTRAGSDPKEGARAFIEQAPVAAISARLADMKRLLRATCAGVRKDLAAI</sequence>
<evidence type="ECO:0000313" key="1">
    <source>
        <dbReference type="EMBL" id="OTP70775.1"/>
    </source>
</evidence>
<evidence type="ECO:0000313" key="2">
    <source>
        <dbReference type="Proteomes" id="UP000195221"/>
    </source>
</evidence>
<proteinExistence type="predicted"/>
<dbReference type="RefSeq" id="WP_075358902.1">
    <property type="nucleotide sequence ID" value="NZ_NBTZ01000104.1"/>
</dbReference>
<name>A0A242MHL0_CABSO</name>
<dbReference type="AlphaFoldDB" id="A0A242MHL0"/>
<protein>
    <recommendedName>
        <fullName evidence="3">Replication protein O</fullName>
    </recommendedName>
</protein>
<comment type="caution">
    <text evidence="1">The sequence shown here is derived from an EMBL/GenBank/DDBJ whole genome shotgun (WGS) entry which is preliminary data.</text>
</comment>
<gene>
    <name evidence="1" type="ORF">PAMC26577_25860</name>
</gene>
<accession>A0A242MHL0</accession>
<reference evidence="1 2" key="1">
    <citation type="submission" date="2017-03" db="EMBL/GenBank/DDBJ databases">
        <title>Genome analysis of strain PAMC 26577.</title>
        <authorList>
            <person name="Oh H.-M."/>
            <person name="Yang J.-A."/>
        </authorList>
    </citation>
    <scope>NUCLEOTIDE SEQUENCE [LARGE SCALE GENOMIC DNA]</scope>
    <source>
        <strain evidence="1 2">PAMC 26577</strain>
    </source>
</reference>
<dbReference type="Proteomes" id="UP000195221">
    <property type="component" value="Unassembled WGS sequence"/>
</dbReference>
<evidence type="ECO:0008006" key="3">
    <source>
        <dbReference type="Google" id="ProtNLM"/>
    </source>
</evidence>
<dbReference type="EMBL" id="NBTZ01000104">
    <property type="protein sequence ID" value="OTP70775.1"/>
    <property type="molecule type" value="Genomic_DNA"/>
</dbReference>
<organism evidence="1 2">
    <name type="scientific">Caballeronia sordidicola</name>
    <name type="common">Burkholderia sordidicola</name>
    <dbReference type="NCBI Taxonomy" id="196367"/>
    <lineage>
        <taxon>Bacteria</taxon>
        <taxon>Pseudomonadati</taxon>
        <taxon>Pseudomonadota</taxon>
        <taxon>Betaproteobacteria</taxon>
        <taxon>Burkholderiales</taxon>
        <taxon>Burkholderiaceae</taxon>
        <taxon>Caballeronia</taxon>
    </lineage>
</organism>